<evidence type="ECO:0000256" key="9">
    <source>
        <dbReference type="SAM" id="Phobius"/>
    </source>
</evidence>
<feature type="transmembrane region" description="Helical" evidence="9">
    <location>
        <begin position="12"/>
        <end position="32"/>
    </location>
</feature>
<keyword evidence="8 9" id="KW-0472">Membrane</keyword>
<evidence type="ECO:0000313" key="10">
    <source>
        <dbReference type="EMBL" id="GAA0686165.1"/>
    </source>
</evidence>
<gene>
    <name evidence="10" type="primary">rsxD</name>
    <name evidence="10" type="ORF">GCM10009104_09960</name>
</gene>
<evidence type="ECO:0000256" key="8">
    <source>
        <dbReference type="ARBA" id="ARBA00023136"/>
    </source>
</evidence>
<evidence type="ECO:0000256" key="6">
    <source>
        <dbReference type="ARBA" id="ARBA00022967"/>
    </source>
</evidence>
<evidence type="ECO:0000313" key="11">
    <source>
        <dbReference type="Proteomes" id="UP001499915"/>
    </source>
</evidence>
<keyword evidence="1" id="KW-0813">Transport</keyword>
<dbReference type="PANTHER" id="PTHR30578">
    <property type="entry name" value="ELECTRON TRANSPORT COMPLEX PROTEIN RNFD"/>
    <property type="match status" value="1"/>
</dbReference>
<evidence type="ECO:0000256" key="4">
    <source>
        <dbReference type="ARBA" id="ARBA00022643"/>
    </source>
</evidence>
<keyword evidence="4" id="KW-0288">FMN</keyword>
<evidence type="ECO:0000256" key="7">
    <source>
        <dbReference type="ARBA" id="ARBA00022989"/>
    </source>
</evidence>
<evidence type="ECO:0000256" key="3">
    <source>
        <dbReference type="ARBA" id="ARBA00022630"/>
    </source>
</evidence>
<evidence type="ECO:0000256" key="2">
    <source>
        <dbReference type="ARBA" id="ARBA00022553"/>
    </source>
</evidence>
<feature type="transmembrane region" description="Helical" evidence="9">
    <location>
        <begin position="184"/>
        <end position="202"/>
    </location>
</feature>
<keyword evidence="5 9" id="KW-0812">Transmembrane</keyword>
<dbReference type="Proteomes" id="UP001499915">
    <property type="component" value="Unassembled WGS sequence"/>
</dbReference>
<feature type="transmembrane region" description="Helical" evidence="9">
    <location>
        <begin position="38"/>
        <end position="60"/>
    </location>
</feature>
<keyword evidence="6" id="KW-1278">Translocase</keyword>
<evidence type="ECO:0000256" key="5">
    <source>
        <dbReference type="ARBA" id="ARBA00022692"/>
    </source>
</evidence>
<feature type="transmembrane region" description="Helical" evidence="9">
    <location>
        <begin position="119"/>
        <end position="135"/>
    </location>
</feature>
<keyword evidence="7 9" id="KW-1133">Transmembrane helix</keyword>
<comment type="caution">
    <text evidence="10">The sequence shown here is derived from an EMBL/GenBank/DDBJ whole genome shotgun (WGS) entry which is preliminary data.</text>
</comment>
<protein>
    <submittedName>
        <fullName evidence="10">Electron transport complex subunit RsxD</fullName>
    </submittedName>
</protein>
<dbReference type="InterPro" id="IPR004338">
    <property type="entry name" value="NqrB/RnfD"/>
</dbReference>
<dbReference type="EMBL" id="BAAAET010000001">
    <property type="protein sequence ID" value="GAA0686165.1"/>
    <property type="molecule type" value="Genomic_DNA"/>
</dbReference>
<reference evidence="10 11" key="1">
    <citation type="journal article" date="2019" name="Int. J. Syst. Evol. Microbiol.">
        <title>The Global Catalogue of Microorganisms (GCM) 10K type strain sequencing project: providing services to taxonomists for standard genome sequencing and annotation.</title>
        <authorList>
            <consortium name="The Broad Institute Genomics Platform"/>
            <consortium name="The Broad Institute Genome Sequencing Center for Infectious Disease"/>
            <person name="Wu L."/>
            <person name="Ma J."/>
        </authorList>
    </citation>
    <scope>NUCLEOTIDE SEQUENCE [LARGE SCALE GENOMIC DNA]</scope>
    <source>
        <strain evidence="10 11">JCM 15134</strain>
    </source>
</reference>
<evidence type="ECO:0000256" key="1">
    <source>
        <dbReference type="ARBA" id="ARBA00022448"/>
    </source>
</evidence>
<proteinExistence type="predicted"/>
<accession>A0ABN1I3Y1</accession>
<dbReference type="PANTHER" id="PTHR30578:SF0">
    <property type="entry name" value="ION-TRANSLOCATING OXIDOREDUCTASE COMPLEX SUBUNIT D"/>
    <property type="match status" value="1"/>
</dbReference>
<sequence>MSYRMSLMPRSTQGIMATVTLAMLPGTWLYGLQYGPVVWLQVIWCLLLALLVEMGALYLCRKSLARGLSDLSWLVCALILARALPLMTPLWMMAIASVVALGLVKHANGGLGANRLNPAMAGLAVVAICFYQQLMPAPDLNTPWTLGLTAQEVLLHQLQLEPRYPVDIMTGATPLSGGALDEPAPLLSWIGYLGGGLLLAAMRVIRFEIPLAMITCSVSLCILAGHSAQESLHSLSLGGYVFTAFFIATDPVTSPDNRSARILFGATIGVVTELVREFGLYADGLCFAVLVANLLVPDLNRLGLRLHRPWHQAA</sequence>
<keyword evidence="2" id="KW-0597">Phosphoprotein</keyword>
<name>A0ABN1I3Y1_9GAMM</name>
<keyword evidence="11" id="KW-1185">Reference proteome</keyword>
<organism evidence="10 11">
    <name type="scientific">Marinobacterium maritimum</name>
    <dbReference type="NCBI Taxonomy" id="500162"/>
    <lineage>
        <taxon>Bacteria</taxon>
        <taxon>Pseudomonadati</taxon>
        <taxon>Pseudomonadota</taxon>
        <taxon>Gammaproteobacteria</taxon>
        <taxon>Oceanospirillales</taxon>
        <taxon>Oceanospirillaceae</taxon>
        <taxon>Marinobacterium</taxon>
    </lineage>
</organism>
<feature type="transmembrane region" description="Helical" evidence="9">
    <location>
        <begin position="90"/>
        <end position="107"/>
    </location>
</feature>
<dbReference type="Pfam" id="PF03116">
    <property type="entry name" value="NQR2_RnfD_RnfE"/>
    <property type="match status" value="1"/>
</dbReference>
<keyword evidence="3" id="KW-0285">Flavoprotein</keyword>